<accession>A0A4R0GP08</accession>
<dbReference type="InterPro" id="IPR008767">
    <property type="entry name" value="Phage_SPP1_head-tail_adaptor"/>
</dbReference>
<protein>
    <submittedName>
        <fullName evidence="1">Head-tail adaptor protein</fullName>
    </submittedName>
</protein>
<comment type="caution">
    <text evidence="1">The sequence shown here is derived from an EMBL/GenBank/DDBJ whole genome shotgun (WGS) entry which is preliminary data.</text>
</comment>
<dbReference type="Proteomes" id="UP000291793">
    <property type="component" value="Unassembled WGS sequence"/>
</dbReference>
<reference evidence="1 2" key="1">
    <citation type="submission" date="2019-02" db="EMBL/GenBank/DDBJ databases">
        <title>The draft genome of Kosakonia quasisacchari strain WCHKQ120001.</title>
        <authorList>
            <person name="Wang C."/>
            <person name="Feng Y."/>
            <person name="Zong Z."/>
        </authorList>
    </citation>
    <scope>NUCLEOTIDE SEQUENCE [LARGE SCALE GENOMIC DNA]</scope>
    <source>
        <strain evidence="1 2">WCHKQ120001</strain>
    </source>
</reference>
<dbReference type="RefSeq" id="WP_131413643.1">
    <property type="nucleotide sequence ID" value="NZ_SJOP01000033.1"/>
</dbReference>
<dbReference type="OrthoDB" id="8640229at2"/>
<dbReference type="Gene3D" id="2.40.10.270">
    <property type="entry name" value="Bacteriophage SPP1 head-tail adaptor protein"/>
    <property type="match status" value="1"/>
</dbReference>
<organism evidence="1 2">
    <name type="scientific">Kosakonia quasisacchari</name>
    <dbReference type="NCBI Taxonomy" id="2529380"/>
    <lineage>
        <taxon>Bacteria</taxon>
        <taxon>Pseudomonadati</taxon>
        <taxon>Pseudomonadota</taxon>
        <taxon>Gammaproteobacteria</taxon>
        <taxon>Enterobacterales</taxon>
        <taxon>Enterobacteriaceae</taxon>
        <taxon>Kosakonia</taxon>
    </lineage>
</organism>
<name>A0A4R0GP08_9ENTR</name>
<gene>
    <name evidence="1" type="ORF">E0L21_23320</name>
</gene>
<sequence length="112" mass="12190">MQAGRLNQRVRILNFTTIKTPSGQPEVVWHDGSDIYAEIKGVTGREQISAGAEMAEATIRVWVRFRTDITAASKLKVLTGPYKGQILDVAAPPIADSKGSQLEILCKQGVKP</sequence>
<dbReference type="InterPro" id="IPR038666">
    <property type="entry name" value="SSP1_head-tail_sf"/>
</dbReference>
<dbReference type="AlphaFoldDB" id="A0A4R0GP08"/>
<proteinExistence type="predicted"/>
<keyword evidence="2" id="KW-1185">Reference proteome</keyword>
<evidence type="ECO:0000313" key="1">
    <source>
        <dbReference type="EMBL" id="TCB97399.1"/>
    </source>
</evidence>
<evidence type="ECO:0000313" key="2">
    <source>
        <dbReference type="Proteomes" id="UP000291793"/>
    </source>
</evidence>
<dbReference type="Pfam" id="PF05521">
    <property type="entry name" value="Phage_HCP"/>
    <property type="match status" value="1"/>
</dbReference>
<dbReference type="NCBIfam" id="TIGR01563">
    <property type="entry name" value="gp16_SPP1"/>
    <property type="match status" value="1"/>
</dbReference>
<dbReference type="EMBL" id="SJOP01000033">
    <property type="protein sequence ID" value="TCB97399.1"/>
    <property type="molecule type" value="Genomic_DNA"/>
</dbReference>